<dbReference type="InterPro" id="IPR000209">
    <property type="entry name" value="Peptidase_S8/S53_dom"/>
</dbReference>
<dbReference type="InterPro" id="IPR036852">
    <property type="entry name" value="Peptidase_S8/S53_dom_sf"/>
</dbReference>
<evidence type="ECO:0000256" key="4">
    <source>
        <dbReference type="ARBA" id="ARBA00022825"/>
    </source>
</evidence>
<dbReference type="GO" id="GO:0004252">
    <property type="term" value="F:serine-type endopeptidase activity"/>
    <property type="evidence" value="ECO:0007669"/>
    <property type="project" value="InterPro"/>
</dbReference>
<dbReference type="SMART" id="SM00089">
    <property type="entry name" value="PKD"/>
    <property type="match status" value="2"/>
</dbReference>
<dbReference type="Proteomes" id="UP000559626">
    <property type="component" value="Unassembled WGS sequence"/>
</dbReference>
<evidence type="ECO:0000313" key="9">
    <source>
        <dbReference type="EMBL" id="NML67425.1"/>
    </source>
</evidence>
<evidence type="ECO:0000256" key="5">
    <source>
        <dbReference type="PROSITE-ProRule" id="PRU01240"/>
    </source>
</evidence>
<evidence type="ECO:0000313" key="10">
    <source>
        <dbReference type="Proteomes" id="UP000559626"/>
    </source>
</evidence>
<comment type="caution">
    <text evidence="9">The sequence shown here is derived from an EMBL/GenBank/DDBJ whole genome shotgun (WGS) entry which is preliminary data.</text>
</comment>
<dbReference type="SUPFAM" id="SSF49299">
    <property type="entry name" value="PKD domain"/>
    <property type="match status" value="2"/>
</dbReference>
<feature type="domain" description="PKD" evidence="8">
    <location>
        <begin position="914"/>
        <end position="994"/>
    </location>
</feature>
<dbReference type="CDD" id="cd00146">
    <property type="entry name" value="PKD"/>
    <property type="match status" value="1"/>
</dbReference>
<dbReference type="InterPro" id="IPR023828">
    <property type="entry name" value="Peptidase_S8_Ser-AS"/>
</dbReference>
<evidence type="ECO:0000256" key="6">
    <source>
        <dbReference type="SAM" id="MobiDB-lite"/>
    </source>
</evidence>
<comment type="caution">
    <text evidence="5">Lacks conserved residue(s) required for the propagation of feature annotation.</text>
</comment>
<dbReference type="InterPro" id="IPR000601">
    <property type="entry name" value="PKD_dom"/>
</dbReference>
<name>A0A7Y0FPD2_9BACT</name>
<dbReference type="AlphaFoldDB" id="A0A7Y0FPD2"/>
<evidence type="ECO:0000256" key="1">
    <source>
        <dbReference type="ARBA" id="ARBA00011073"/>
    </source>
</evidence>
<comment type="similarity">
    <text evidence="1 5">Belongs to the peptidase S8 family.</text>
</comment>
<keyword evidence="7" id="KW-0732">Signal</keyword>
<organism evidence="9 10">
    <name type="scientific">Hymenobacter polaris</name>
    <dbReference type="NCBI Taxonomy" id="2682546"/>
    <lineage>
        <taxon>Bacteria</taxon>
        <taxon>Pseudomonadati</taxon>
        <taxon>Bacteroidota</taxon>
        <taxon>Cytophagia</taxon>
        <taxon>Cytophagales</taxon>
        <taxon>Hymenobacteraceae</taxon>
        <taxon>Hymenobacter</taxon>
    </lineage>
</organism>
<dbReference type="SUPFAM" id="SSF52743">
    <property type="entry name" value="Subtilisin-like"/>
    <property type="match status" value="1"/>
</dbReference>
<sequence length="1268" mass="132111">MSHFFRSVLRQGAAAAALLGLAHATLAQTLPAQPASAGLHLPSSQLQARTAAEASRQAAIAAQPTRRNSRIGGHLQRLYSQVGGSSSRLGPINPQLLRSDFPNLKFNKDASKVAVHITAQDVNALLPSLLSRGFQTTASYPELHFVEGLLPVSELAPGSAGIEGLASRGLLGVLPALKPRVRGGLVTSQADYALEAARTRATRPKNLTGAGVRIGVLSDSYNALGGAAADVASGDLPAAGVQVLSDLDQEYQFGTDEGRAMCQLINDLAPGSPMAFSSVYFNFAQQILNLANPSLGNCRVLVDDIYQFDEPFYQDGVIAQAVNQVVGQGVAYFSAAGNFGNKSYENNAPVFTQSTVGTQTAYRLNFDVTGATAAPTQTVTLSNGQSFEPILQWSDPFYTANGVKTDLDMYLIAVKNGVPGDTVARSDDNNLLSRTPLEILSYSNSTATSGTTTFNFVIVRRNGTANPSRLKYIDAGQGSGATGDPTFTFSSTIVGHPAAAGAQAVAAAGYANQRVAESFTSLGGALPFLFGPTGTSLGSVQTRQKPDITSIDGTDTSFFPQYSGADIDKNGYPNFFGTSAAAPHAAAVAALLLQSEPGLTPAQVYSRLASTARRLGTSASDPQTGAGLLDAYTAIYGLAAGPPALQDFELGAIPMSWTVNSTGAGRVRVTSLLGPASGNYHLVLDAPYGLTYTGATTRSLNEATWYLTNLGSNVQLTFRERKQPGETDEQMPAQFTGSSNSDGVALSVDGGTTWYRVFDLTGTNATTTYQTKTVNLSQIASANGLTLGSDVRLKFQQYGGTGITSVALANQRGRLFDDIALTGASAAPIPFYTASQPTAGCPGLQVQYTDTSALRPTGWAWTFPGGTPSTSTARNPLVTYNTPGHFGVTLSVSNASGTATRADTGVVYIYGRAPLAVVGASATSVCPGSQVTFSSTASYCPSTFAWSFPGGSPSTATTQNPGAITYAAAGTYAATLTVSNSYGSSTTTQTIEVTKGRSLPYTENFNASLSLPAGWTVVNPDGKFTWAVRDTTIGRDGTRSRVLRAPFAFDPNTGERDAVYTPAIDLTNVSSPSLQFDLAYTTATSGGTTYSDSLQIQVADACSGAILGRAYNKGGATLATAATRAALFVPRSGADWRRETVNLSAYAGRSVVLRFVGYNDYGNGLYLDNLLVSGTLLATTSAAATVGLEAWPVPAPGGSALNVRLPAYSGQVELRLLDALGRVVWREQLSQSGGTLERTLPLPAAAGAYTLLYQPATGTSAARKLLVQ</sequence>
<dbReference type="PANTHER" id="PTHR43806">
    <property type="entry name" value="PEPTIDASE S8"/>
    <property type="match status" value="1"/>
</dbReference>
<feature type="compositionally biased region" description="Polar residues" evidence="6">
    <location>
        <begin position="733"/>
        <end position="742"/>
    </location>
</feature>
<dbReference type="Pfam" id="PF00082">
    <property type="entry name" value="Peptidase_S8"/>
    <property type="match status" value="1"/>
</dbReference>
<dbReference type="PROSITE" id="PS00138">
    <property type="entry name" value="SUBTILASE_SER"/>
    <property type="match status" value="1"/>
</dbReference>
<gene>
    <name evidence="9" type="ORF">HHL22_19655</name>
</gene>
<dbReference type="InterPro" id="IPR013783">
    <property type="entry name" value="Ig-like_fold"/>
</dbReference>
<dbReference type="Pfam" id="PF18911">
    <property type="entry name" value="PKD_4"/>
    <property type="match status" value="2"/>
</dbReference>
<evidence type="ECO:0000256" key="2">
    <source>
        <dbReference type="ARBA" id="ARBA00022670"/>
    </source>
</evidence>
<proteinExistence type="inferred from homology"/>
<reference evidence="9 10" key="1">
    <citation type="submission" date="2020-04" db="EMBL/GenBank/DDBJ databases">
        <title>Hymenobacter polaris sp. nov., isolated from Arctic soil.</title>
        <authorList>
            <person name="Dahal R.H."/>
        </authorList>
    </citation>
    <scope>NUCLEOTIDE SEQUENCE [LARGE SCALE GENOMIC DNA]</scope>
    <source>
        <strain evidence="9 10">RP-2-7</strain>
    </source>
</reference>
<keyword evidence="10" id="KW-1185">Reference proteome</keyword>
<feature type="region of interest" description="Disordered" evidence="6">
    <location>
        <begin position="723"/>
        <end position="742"/>
    </location>
</feature>
<dbReference type="InterPro" id="IPR034075">
    <property type="entry name" value="Glr3161-like_dom"/>
</dbReference>
<dbReference type="InterPro" id="IPR050131">
    <property type="entry name" value="Peptidase_S8_subtilisin-like"/>
</dbReference>
<keyword evidence="3" id="KW-0378">Hydrolase</keyword>
<accession>A0A7Y0FPD2</accession>
<keyword evidence="2" id="KW-0645">Protease</keyword>
<dbReference type="InterPro" id="IPR022409">
    <property type="entry name" value="PKD/Chitinase_dom"/>
</dbReference>
<dbReference type="InterPro" id="IPR035986">
    <property type="entry name" value="PKD_dom_sf"/>
</dbReference>
<evidence type="ECO:0000259" key="8">
    <source>
        <dbReference type="PROSITE" id="PS50093"/>
    </source>
</evidence>
<evidence type="ECO:0000256" key="7">
    <source>
        <dbReference type="SAM" id="SignalP"/>
    </source>
</evidence>
<dbReference type="Gene3D" id="2.60.40.10">
    <property type="entry name" value="Immunoglobulins"/>
    <property type="match status" value="2"/>
</dbReference>
<dbReference type="PROSITE" id="PS51892">
    <property type="entry name" value="SUBTILASE"/>
    <property type="match status" value="1"/>
</dbReference>
<dbReference type="Gene3D" id="3.40.50.200">
    <property type="entry name" value="Peptidase S8/S53 domain"/>
    <property type="match status" value="1"/>
</dbReference>
<dbReference type="RefSeq" id="WP_169533094.1">
    <property type="nucleotide sequence ID" value="NZ_JABBGH010000003.1"/>
</dbReference>
<dbReference type="GO" id="GO:0006508">
    <property type="term" value="P:proteolysis"/>
    <property type="evidence" value="ECO:0007669"/>
    <property type="project" value="UniProtKB-KW"/>
</dbReference>
<dbReference type="CDD" id="cd05562">
    <property type="entry name" value="Peptidases_S53_like"/>
    <property type="match status" value="1"/>
</dbReference>
<dbReference type="NCBIfam" id="NF038128">
    <property type="entry name" value="choice_anch_J"/>
    <property type="match status" value="1"/>
</dbReference>
<keyword evidence="4" id="KW-0720">Serine protease</keyword>
<dbReference type="PROSITE" id="PS50093">
    <property type="entry name" value="PKD"/>
    <property type="match status" value="2"/>
</dbReference>
<feature type="signal peptide" evidence="7">
    <location>
        <begin position="1"/>
        <end position="27"/>
    </location>
</feature>
<dbReference type="PANTHER" id="PTHR43806:SF11">
    <property type="entry name" value="CEREVISIN-RELATED"/>
    <property type="match status" value="1"/>
</dbReference>
<feature type="chain" id="PRO_5031184407" evidence="7">
    <location>
        <begin position="28"/>
        <end position="1268"/>
    </location>
</feature>
<evidence type="ECO:0000256" key="3">
    <source>
        <dbReference type="ARBA" id="ARBA00022801"/>
    </source>
</evidence>
<protein>
    <submittedName>
        <fullName evidence="9">PKD domain-containing protein</fullName>
    </submittedName>
</protein>
<feature type="domain" description="PKD" evidence="8">
    <location>
        <begin position="829"/>
        <end position="900"/>
    </location>
</feature>
<dbReference type="EMBL" id="JABBGH010000003">
    <property type="protein sequence ID" value="NML67425.1"/>
    <property type="molecule type" value="Genomic_DNA"/>
</dbReference>